<dbReference type="AlphaFoldDB" id="A0A1E3SDQ9"/>
<dbReference type="InterPro" id="IPR013762">
    <property type="entry name" value="Integrase-like_cat_sf"/>
</dbReference>
<evidence type="ECO:0000256" key="2">
    <source>
        <dbReference type="ARBA" id="ARBA00022908"/>
    </source>
</evidence>
<organism evidence="6 7">
    <name type="scientific">Mycobacterium intermedium</name>
    <dbReference type="NCBI Taxonomy" id="28445"/>
    <lineage>
        <taxon>Bacteria</taxon>
        <taxon>Bacillati</taxon>
        <taxon>Actinomycetota</taxon>
        <taxon>Actinomycetes</taxon>
        <taxon>Mycobacteriales</taxon>
        <taxon>Mycobacteriaceae</taxon>
        <taxon>Mycobacterium</taxon>
        <taxon>Mycobacterium simiae complex</taxon>
    </lineage>
</organism>
<dbReference type="PANTHER" id="PTHR30629:SF2">
    <property type="entry name" value="PROPHAGE INTEGRASE INTS-RELATED"/>
    <property type="match status" value="1"/>
</dbReference>
<sequence length="389" mass="42966">MPRQRMAPGEHGRISVTQCGKGIFEARTYVRDSDGARRKVRRTGRSDEDARRALQRHLRQRTAPLTGQVISDTTTLTELFDVWITRKVSEDRLMPQSEAQYRKVWRVHGAGKLGALRIRELSTSRADAHLKSVQSVRQAQLLRIVLKGMFTLAVRFDVVAVNPIVEARPNRASKRVVRAATPEEFRRIRQAVAEYAGAAVRGPQRGRYLPAFVEVAMATGARPGEVLAIRWEDVDLLADPPTVTINGTIIDHQTIPGMPAHRQDVRKHGAPPLTTILPAHGVEALTELFGATGPAGLVFKNRDGGPMSACNLRRSMRAALPEDLRWCTPHSFRRTAGTVVRDAHGVEAAQQQLGHAHLATTEGHYVEKKAIGPDARKALDAFMDGESGR</sequence>
<feature type="domain" description="Tyr recombinase" evidence="5">
    <location>
        <begin position="175"/>
        <end position="380"/>
    </location>
</feature>
<evidence type="ECO:0000313" key="6">
    <source>
        <dbReference type="EMBL" id="ORB07892.1"/>
    </source>
</evidence>
<dbReference type="Pfam" id="PF00589">
    <property type="entry name" value="Phage_integrase"/>
    <property type="match status" value="1"/>
</dbReference>
<name>A0A1E3SDQ9_MYCIE</name>
<dbReference type="STRING" id="28445.BHQ20_14045"/>
<dbReference type="Proteomes" id="UP000192739">
    <property type="component" value="Unassembled WGS sequence"/>
</dbReference>
<dbReference type="InterPro" id="IPR050808">
    <property type="entry name" value="Phage_Integrase"/>
</dbReference>
<dbReference type="PANTHER" id="PTHR30629">
    <property type="entry name" value="PROPHAGE INTEGRASE"/>
    <property type="match status" value="1"/>
</dbReference>
<keyword evidence="4" id="KW-0233">DNA recombination</keyword>
<dbReference type="SUPFAM" id="SSF56349">
    <property type="entry name" value="DNA breaking-rejoining enzymes"/>
    <property type="match status" value="1"/>
</dbReference>
<dbReference type="InterPro" id="IPR010998">
    <property type="entry name" value="Integrase_recombinase_N"/>
</dbReference>
<evidence type="ECO:0000256" key="1">
    <source>
        <dbReference type="ARBA" id="ARBA00008857"/>
    </source>
</evidence>
<proteinExistence type="inferred from homology"/>
<comment type="similarity">
    <text evidence="1">Belongs to the 'phage' integrase family.</text>
</comment>
<dbReference type="PROSITE" id="PS51898">
    <property type="entry name" value="TYR_RECOMBINASE"/>
    <property type="match status" value="1"/>
</dbReference>
<dbReference type="GO" id="GO:0003677">
    <property type="term" value="F:DNA binding"/>
    <property type="evidence" value="ECO:0007669"/>
    <property type="project" value="UniProtKB-KW"/>
</dbReference>
<protein>
    <submittedName>
        <fullName evidence="6">Integrase</fullName>
    </submittedName>
</protein>
<reference evidence="6 7" key="1">
    <citation type="submission" date="2017-02" db="EMBL/GenBank/DDBJ databases">
        <title>The new phylogeny of genus Mycobacterium.</title>
        <authorList>
            <person name="Tortoli E."/>
            <person name="Trovato A."/>
            <person name="Cirillo D.M."/>
        </authorList>
    </citation>
    <scope>NUCLEOTIDE SEQUENCE [LARGE SCALE GENOMIC DNA]</scope>
    <source>
        <strain evidence="6 7">DSM 44049</strain>
    </source>
</reference>
<dbReference type="EMBL" id="MVHT01000016">
    <property type="protein sequence ID" value="ORB07892.1"/>
    <property type="molecule type" value="Genomic_DNA"/>
</dbReference>
<evidence type="ECO:0000256" key="3">
    <source>
        <dbReference type="ARBA" id="ARBA00023125"/>
    </source>
</evidence>
<dbReference type="OrthoDB" id="4326943at2"/>
<evidence type="ECO:0000259" key="5">
    <source>
        <dbReference type="PROSITE" id="PS51898"/>
    </source>
</evidence>
<dbReference type="CDD" id="cd00397">
    <property type="entry name" value="DNA_BRE_C"/>
    <property type="match status" value="1"/>
</dbReference>
<dbReference type="InterPro" id="IPR011010">
    <property type="entry name" value="DNA_brk_join_enz"/>
</dbReference>
<dbReference type="GO" id="GO:0006310">
    <property type="term" value="P:DNA recombination"/>
    <property type="evidence" value="ECO:0007669"/>
    <property type="project" value="UniProtKB-KW"/>
</dbReference>
<keyword evidence="3" id="KW-0238">DNA-binding</keyword>
<gene>
    <name evidence="6" type="ORF">BST27_08240</name>
</gene>
<dbReference type="GO" id="GO:0015074">
    <property type="term" value="P:DNA integration"/>
    <property type="evidence" value="ECO:0007669"/>
    <property type="project" value="UniProtKB-KW"/>
</dbReference>
<comment type="caution">
    <text evidence="6">The sequence shown here is derived from an EMBL/GenBank/DDBJ whole genome shotgun (WGS) entry which is preliminary data.</text>
</comment>
<dbReference type="InterPro" id="IPR002104">
    <property type="entry name" value="Integrase_catalytic"/>
</dbReference>
<dbReference type="Gene3D" id="1.10.150.130">
    <property type="match status" value="1"/>
</dbReference>
<accession>A0A1E3SDQ9</accession>
<keyword evidence="2" id="KW-0229">DNA integration</keyword>
<evidence type="ECO:0000256" key="4">
    <source>
        <dbReference type="ARBA" id="ARBA00023172"/>
    </source>
</evidence>
<evidence type="ECO:0000313" key="7">
    <source>
        <dbReference type="Proteomes" id="UP000192739"/>
    </source>
</evidence>
<dbReference type="RefSeq" id="WP_069419788.1">
    <property type="nucleotide sequence ID" value="NZ_CBCRZH010000015.1"/>
</dbReference>
<keyword evidence="7" id="KW-1185">Reference proteome</keyword>
<dbReference type="Gene3D" id="1.10.443.10">
    <property type="entry name" value="Intergrase catalytic core"/>
    <property type="match status" value="1"/>
</dbReference>